<gene>
    <name evidence="1" type="ORF">DFQ12_4486</name>
</gene>
<evidence type="ECO:0000313" key="2">
    <source>
        <dbReference type="Proteomes" id="UP000286246"/>
    </source>
</evidence>
<dbReference type="RefSeq" id="WP_120261159.1">
    <property type="nucleotide sequence ID" value="NZ_RAPY01000005.1"/>
</dbReference>
<dbReference type="InterPro" id="IPR008441">
    <property type="entry name" value="AfumC-like_glycosyl_Trfase"/>
</dbReference>
<dbReference type="Pfam" id="PF05704">
    <property type="entry name" value="Caps_synth"/>
    <property type="match status" value="1"/>
</dbReference>
<organism evidence="1 2">
    <name type="scientific">Sphingobacterium detergens</name>
    <dbReference type="NCBI Taxonomy" id="1145106"/>
    <lineage>
        <taxon>Bacteria</taxon>
        <taxon>Pseudomonadati</taxon>
        <taxon>Bacteroidota</taxon>
        <taxon>Sphingobacteriia</taxon>
        <taxon>Sphingobacteriales</taxon>
        <taxon>Sphingobacteriaceae</taxon>
        <taxon>Sphingobacterium</taxon>
    </lineage>
</organism>
<evidence type="ECO:0000313" key="1">
    <source>
        <dbReference type="EMBL" id="RKE45413.1"/>
    </source>
</evidence>
<dbReference type="Proteomes" id="UP000286246">
    <property type="component" value="Unassembled WGS sequence"/>
</dbReference>
<sequence>MIPKIIHYCWFGRGAMPDLVLKCIASWKTYLPEYELHLWNEDNFDINLYPYAAEAYTERKFAFVSDVCRLHVLKEFGGIYVDSDVEILKPLDHFLTQHVAFSGFEDNNYVPTGLMASERNGLWVSDLLAYYDSRSFYLSDGSLDMTTNTEVITQFMKGKGLILQNSFQEINNYCTFYPSEYFCPKSWKTKEINITANTYCIHHFAGSWLPTKKRWNKNEFLLKLLGPKKFERLVAFYCKLKK</sequence>
<proteinExistence type="predicted"/>
<name>A0A420ALU6_SPHD1</name>
<dbReference type="EMBL" id="RAPY01000005">
    <property type="protein sequence ID" value="RKE45413.1"/>
    <property type="molecule type" value="Genomic_DNA"/>
</dbReference>
<reference evidence="1 2" key="1">
    <citation type="submission" date="2018-09" db="EMBL/GenBank/DDBJ databases">
        <title>Genomic Encyclopedia of Type Strains, Phase III (KMG-III): the genomes of soil and plant-associated and newly described type strains.</title>
        <authorList>
            <person name="Whitman W."/>
        </authorList>
    </citation>
    <scope>NUCLEOTIDE SEQUENCE [LARGE SCALE GENOMIC DNA]</scope>
    <source>
        <strain evidence="1 2">CECT 7938</strain>
    </source>
</reference>
<comment type="caution">
    <text evidence="1">The sequence shown here is derived from an EMBL/GenBank/DDBJ whole genome shotgun (WGS) entry which is preliminary data.</text>
</comment>
<dbReference type="OrthoDB" id="9802987at2"/>
<dbReference type="SUPFAM" id="SSF53448">
    <property type="entry name" value="Nucleotide-diphospho-sugar transferases"/>
    <property type="match status" value="1"/>
</dbReference>
<keyword evidence="2" id="KW-1185">Reference proteome</keyword>
<protein>
    <submittedName>
        <fullName evidence="1">Capsular polysaccharide synthesis protein</fullName>
    </submittedName>
</protein>
<dbReference type="AlphaFoldDB" id="A0A420ALU6"/>
<dbReference type="GO" id="GO:0016020">
    <property type="term" value="C:membrane"/>
    <property type="evidence" value="ECO:0007669"/>
    <property type="project" value="GOC"/>
</dbReference>
<dbReference type="PANTHER" id="PTHR32385">
    <property type="entry name" value="MANNOSYL PHOSPHORYLINOSITOL CERAMIDE SYNTHASE"/>
    <property type="match status" value="1"/>
</dbReference>
<accession>A0A420ALU6</accession>
<dbReference type="InterPro" id="IPR051706">
    <property type="entry name" value="Glycosyltransferase_domain"/>
</dbReference>
<dbReference type="InterPro" id="IPR029044">
    <property type="entry name" value="Nucleotide-diphossugar_trans"/>
</dbReference>
<dbReference type="GO" id="GO:0051999">
    <property type="term" value="P:mannosyl-inositol phosphorylceramide biosynthetic process"/>
    <property type="evidence" value="ECO:0007669"/>
    <property type="project" value="TreeGrafter"/>
</dbReference>
<dbReference type="PANTHER" id="PTHR32385:SF15">
    <property type="entry name" value="INOSITOL PHOSPHOCERAMIDE MANNOSYLTRANSFERASE 1"/>
    <property type="match status" value="1"/>
</dbReference>
<dbReference type="Gene3D" id="3.90.550.20">
    <property type="match status" value="1"/>
</dbReference>
<dbReference type="GO" id="GO:0000030">
    <property type="term" value="F:mannosyltransferase activity"/>
    <property type="evidence" value="ECO:0007669"/>
    <property type="project" value="TreeGrafter"/>
</dbReference>